<dbReference type="Gene3D" id="3.30.200.20">
    <property type="entry name" value="Phosphorylase Kinase, domain 1"/>
    <property type="match status" value="1"/>
</dbReference>
<dbReference type="EMBL" id="CM001224">
    <property type="protein sequence ID" value="AET02036.1"/>
    <property type="molecule type" value="Genomic_DNA"/>
</dbReference>
<reference evidence="1 3" key="2">
    <citation type="journal article" date="2014" name="BMC Genomics">
        <title>An improved genome release (version Mt4.0) for the model legume Medicago truncatula.</title>
        <authorList>
            <person name="Tang H."/>
            <person name="Krishnakumar V."/>
            <person name="Bidwell S."/>
            <person name="Rosen B."/>
            <person name="Chan A."/>
            <person name="Zhou S."/>
            <person name="Gentzbittel L."/>
            <person name="Childs K.L."/>
            <person name="Yandell M."/>
            <person name="Gundlach H."/>
            <person name="Mayer K.F."/>
            <person name="Schwartz D.C."/>
            <person name="Town C.D."/>
        </authorList>
    </citation>
    <scope>GENOME REANNOTATION</scope>
    <source>
        <strain evidence="2 3">cv. Jemalong A17</strain>
    </source>
</reference>
<dbReference type="PaxDb" id="3880-AET02036"/>
<accession>G7LBP8</accession>
<proteinExistence type="predicted"/>
<gene>
    <name evidence="1" type="ordered locus">MTR_8g030490</name>
</gene>
<protein>
    <submittedName>
        <fullName evidence="1">Fibrillarin protein</fullName>
    </submittedName>
</protein>
<reference evidence="1 3" key="1">
    <citation type="journal article" date="2011" name="Nature">
        <title>The Medicago genome provides insight into the evolution of rhizobial symbioses.</title>
        <authorList>
            <person name="Young N.D."/>
            <person name="Debelle F."/>
            <person name="Oldroyd G.E."/>
            <person name="Geurts R."/>
            <person name="Cannon S.B."/>
            <person name="Udvardi M.K."/>
            <person name="Benedito V.A."/>
            <person name="Mayer K.F."/>
            <person name="Gouzy J."/>
            <person name="Schoof H."/>
            <person name="Van de Peer Y."/>
            <person name="Proost S."/>
            <person name="Cook D.R."/>
            <person name="Meyers B.C."/>
            <person name="Spannagl M."/>
            <person name="Cheung F."/>
            <person name="De Mita S."/>
            <person name="Krishnakumar V."/>
            <person name="Gundlach H."/>
            <person name="Zhou S."/>
            <person name="Mudge J."/>
            <person name="Bharti A.K."/>
            <person name="Murray J.D."/>
            <person name="Naoumkina M.A."/>
            <person name="Rosen B."/>
            <person name="Silverstein K.A."/>
            <person name="Tang H."/>
            <person name="Rombauts S."/>
            <person name="Zhao P.X."/>
            <person name="Zhou P."/>
            <person name="Barbe V."/>
            <person name="Bardou P."/>
            <person name="Bechner M."/>
            <person name="Bellec A."/>
            <person name="Berger A."/>
            <person name="Berges H."/>
            <person name="Bidwell S."/>
            <person name="Bisseling T."/>
            <person name="Choisne N."/>
            <person name="Couloux A."/>
            <person name="Denny R."/>
            <person name="Deshpande S."/>
            <person name="Dai X."/>
            <person name="Doyle J.J."/>
            <person name="Dudez A.M."/>
            <person name="Farmer A.D."/>
            <person name="Fouteau S."/>
            <person name="Franken C."/>
            <person name="Gibelin C."/>
            <person name="Gish J."/>
            <person name="Goldstein S."/>
            <person name="Gonzalez A.J."/>
            <person name="Green P.J."/>
            <person name="Hallab A."/>
            <person name="Hartog M."/>
            <person name="Hua A."/>
            <person name="Humphray S.J."/>
            <person name="Jeong D.H."/>
            <person name="Jing Y."/>
            <person name="Jocker A."/>
            <person name="Kenton S.M."/>
            <person name="Kim D.J."/>
            <person name="Klee K."/>
            <person name="Lai H."/>
            <person name="Lang C."/>
            <person name="Lin S."/>
            <person name="Macmil S.L."/>
            <person name="Magdelenat G."/>
            <person name="Matthews L."/>
            <person name="McCorrison J."/>
            <person name="Monaghan E.L."/>
            <person name="Mun J.H."/>
            <person name="Najar F.Z."/>
            <person name="Nicholson C."/>
            <person name="Noirot C."/>
            <person name="O'Bleness M."/>
            <person name="Paule C.R."/>
            <person name="Poulain J."/>
            <person name="Prion F."/>
            <person name="Qin B."/>
            <person name="Qu C."/>
            <person name="Retzel E.F."/>
            <person name="Riddle C."/>
            <person name="Sallet E."/>
            <person name="Samain S."/>
            <person name="Samson N."/>
            <person name="Sanders I."/>
            <person name="Saurat O."/>
            <person name="Scarpelli C."/>
            <person name="Schiex T."/>
            <person name="Segurens B."/>
            <person name="Severin A.J."/>
            <person name="Sherrier D.J."/>
            <person name="Shi R."/>
            <person name="Sims S."/>
            <person name="Singer S.R."/>
            <person name="Sinharoy S."/>
            <person name="Sterck L."/>
            <person name="Viollet A."/>
            <person name="Wang B.B."/>
            <person name="Wang K."/>
            <person name="Wang M."/>
            <person name="Wang X."/>
            <person name="Warfsmann J."/>
            <person name="Weissenbach J."/>
            <person name="White D.D."/>
            <person name="White J.D."/>
            <person name="Wiley G.B."/>
            <person name="Wincker P."/>
            <person name="Xing Y."/>
            <person name="Yang L."/>
            <person name="Yao Z."/>
            <person name="Ying F."/>
            <person name="Zhai J."/>
            <person name="Zhou L."/>
            <person name="Zuber A."/>
            <person name="Denarie J."/>
            <person name="Dixon R.A."/>
            <person name="May G.D."/>
            <person name="Schwartz D.C."/>
            <person name="Rogers J."/>
            <person name="Quetier F."/>
            <person name="Town C.D."/>
            <person name="Roe B.A."/>
        </authorList>
    </citation>
    <scope>NUCLEOTIDE SEQUENCE [LARGE SCALE GENOMIC DNA]</scope>
    <source>
        <strain evidence="1">A17</strain>
        <strain evidence="2 3">cv. Jemalong A17</strain>
    </source>
</reference>
<evidence type="ECO:0000313" key="3">
    <source>
        <dbReference type="Proteomes" id="UP000002051"/>
    </source>
</evidence>
<evidence type="ECO:0000313" key="1">
    <source>
        <dbReference type="EMBL" id="AET02036.1"/>
    </source>
</evidence>
<name>G7LBP8_MEDTR</name>
<dbReference type="Proteomes" id="UP000002051">
    <property type="component" value="Chromosome 8"/>
</dbReference>
<evidence type="ECO:0000313" key="2">
    <source>
        <dbReference type="EnsemblPlants" id="AET02036"/>
    </source>
</evidence>
<keyword evidence="3" id="KW-1185">Reference proteome</keyword>
<dbReference type="AlphaFoldDB" id="G7LBP8"/>
<dbReference type="EnsemblPlants" id="AET02036">
    <property type="protein sequence ID" value="AET02036"/>
    <property type="gene ID" value="MTR_8g030490"/>
</dbReference>
<organism evidence="1 3">
    <name type="scientific">Medicago truncatula</name>
    <name type="common">Barrel medic</name>
    <name type="synonym">Medicago tribuloides</name>
    <dbReference type="NCBI Taxonomy" id="3880"/>
    <lineage>
        <taxon>Eukaryota</taxon>
        <taxon>Viridiplantae</taxon>
        <taxon>Streptophyta</taxon>
        <taxon>Embryophyta</taxon>
        <taxon>Tracheophyta</taxon>
        <taxon>Spermatophyta</taxon>
        <taxon>Magnoliopsida</taxon>
        <taxon>eudicotyledons</taxon>
        <taxon>Gunneridae</taxon>
        <taxon>Pentapetalae</taxon>
        <taxon>rosids</taxon>
        <taxon>fabids</taxon>
        <taxon>Fabales</taxon>
        <taxon>Fabaceae</taxon>
        <taxon>Papilionoideae</taxon>
        <taxon>50 kb inversion clade</taxon>
        <taxon>NPAAA clade</taxon>
        <taxon>Hologalegina</taxon>
        <taxon>IRL clade</taxon>
        <taxon>Trifolieae</taxon>
        <taxon>Medicago</taxon>
    </lineage>
</organism>
<dbReference type="STRING" id="3880.G7LBP8"/>
<sequence length="55" mass="6103">MRGGSKGVIIPHRHEGVFIFKTSNSDALLTKNLVPGESFHIEIIAHNVFISIMNE</sequence>
<reference evidence="2" key="3">
    <citation type="submission" date="2015-04" db="UniProtKB">
        <authorList>
            <consortium name="EnsemblPlants"/>
        </authorList>
    </citation>
    <scope>IDENTIFICATION</scope>
    <source>
        <strain evidence="2">cv. Jemalong A17</strain>
    </source>
</reference>
<dbReference type="HOGENOM" id="CLU_3035444_0_0_1"/>